<reference evidence="3 4" key="1">
    <citation type="submission" date="2017-02" db="EMBL/GenBank/DDBJ databases">
        <authorList>
            <person name="Peterson S.W."/>
        </authorList>
    </citation>
    <scope>NUCLEOTIDE SEQUENCE [LARGE SCALE GENOMIC DNA]</scope>
    <source>
        <strain evidence="3 4">S285</strain>
    </source>
</reference>
<keyword evidence="2" id="KW-1133">Transmembrane helix</keyword>
<dbReference type="KEGG" id="mbry:B1812_12245"/>
<organism evidence="3 4">
    <name type="scientific">Methylocystis bryophila</name>
    <dbReference type="NCBI Taxonomy" id="655015"/>
    <lineage>
        <taxon>Bacteria</taxon>
        <taxon>Pseudomonadati</taxon>
        <taxon>Pseudomonadota</taxon>
        <taxon>Alphaproteobacteria</taxon>
        <taxon>Hyphomicrobiales</taxon>
        <taxon>Methylocystaceae</taxon>
        <taxon>Methylocystis</taxon>
    </lineage>
</organism>
<dbReference type="Proteomes" id="UP000193978">
    <property type="component" value="Chromosome"/>
</dbReference>
<gene>
    <name evidence="3" type="ORF">B1812_12245</name>
</gene>
<keyword evidence="4" id="KW-1185">Reference proteome</keyword>
<feature type="transmembrane region" description="Helical" evidence="2">
    <location>
        <begin position="33"/>
        <end position="52"/>
    </location>
</feature>
<dbReference type="EMBL" id="CP019948">
    <property type="protein sequence ID" value="ARN81717.1"/>
    <property type="molecule type" value="Genomic_DNA"/>
</dbReference>
<keyword evidence="2" id="KW-0472">Membrane</keyword>
<evidence type="ECO:0000256" key="1">
    <source>
        <dbReference type="SAM" id="MobiDB-lite"/>
    </source>
</evidence>
<feature type="region of interest" description="Disordered" evidence="1">
    <location>
        <begin position="164"/>
        <end position="185"/>
    </location>
</feature>
<keyword evidence="2" id="KW-0812">Transmembrane</keyword>
<proteinExistence type="predicted"/>
<sequence>MGAAALKGAIPRKSALKYATSPKRSASLELFDLLPTVIGVVSLLAAKVALYVGELAVSGMRRNAFVVVLFALALGLKVLLPAAGVFAHVSNDANLPQAALRDCVRAAEDGALGETQPPGRAQRHAANCPLCQIFSEGSFLLLERTPQPAALVFFEPAAPPTLDDHAANPVRAAAAHQPRGPPDFS</sequence>
<dbReference type="InterPro" id="IPR021333">
    <property type="entry name" value="DUF2946"/>
</dbReference>
<name>A0A1W6MVX6_9HYPH</name>
<evidence type="ECO:0000256" key="2">
    <source>
        <dbReference type="SAM" id="Phobius"/>
    </source>
</evidence>
<evidence type="ECO:0000313" key="4">
    <source>
        <dbReference type="Proteomes" id="UP000193978"/>
    </source>
</evidence>
<dbReference type="AlphaFoldDB" id="A0A1W6MVX6"/>
<accession>A0A1W6MVX6</accession>
<dbReference type="STRING" id="655015.B1812_12245"/>
<evidence type="ECO:0008006" key="5">
    <source>
        <dbReference type="Google" id="ProtNLM"/>
    </source>
</evidence>
<protein>
    <recommendedName>
        <fullName evidence="5">DUF2946 domain-containing protein</fullName>
    </recommendedName>
</protein>
<dbReference type="Pfam" id="PF11162">
    <property type="entry name" value="DUF2946"/>
    <property type="match status" value="1"/>
</dbReference>
<evidence type="ECO:0000313" key="3">
    <source>
        <dbReference type="EMBL" id="ARN81717.1"/>
    </source>
</evidence>
<feature type="transmembrane region" description="Helical" evidence="2">
    <location>
        <begin position="64"/>
        <end position="87"/>
    </location>
</feature>